<dbReference type="Gene3D" id="3.90.79.10">
    <property type="entry name" value="Nucleoside Triphosphate Pyrophosphohydrolase"/>
    <property type="match status" value="1"/>
</dbReference>
<dbReference type="Proteomes" id="UP000179221">
    <property type="component" value="Unassembled WGS sequence"/>
</dbReference>
<reference evidence="1 2" key="1">
    <citation type="journal article" date="2016" name="Nat. Commun.">
        <title>Thousands of microbial genomes shed light on interconnected biogeochemical processes in an aquifer system.</title>
        <authorList>
            <person name="Anantharaman K."/>
            <person name="Brown C.T."/>
            <person name="Hug L.A."/>
            <person name="Sharon I."/>
            <person name="Castelle C.J."/>
            <person name="Probst A.J."/>
            <person name="Thomas B.C."/>
            <person name="Singh A."/>
            <person name="Wilkins M.J."/>
            <person name="Karaoz U."/>
            <person name="Brodie E.L."/>
            <person name="Williams K.H."/>
            <person name="Hubbard S.S."/>
            <person name="Banfield J.F."/>
        </authorList>
    </citation>
    <scope>NUCLEOTIDE SEQUENCE [LARGE SCALE GENOMIC DNA]</scope>
</reference>
<organism evidence="1 2">
    <name type="scientific">Candidatus Woesebacteria bacterium RIFCSPHIGHO2_01_FULL_40_22</name>
    <dbReference type="NCBI Taxonomy" id="1802499"/>
    <lineage>
        <taxon>Bacteria</taxon>
        <taxon>Candidatus Woeseibacteriota</taxon>
    </lineage>
</organism>
<protein>
    <recommendedName>
        <fullName evidence="3">Nudix hydrolase domain-containing protein</fullName>
    </recommendedName>
</protein>
<proteinExistence type="predicted"/>
<accession>A0A1F7YF86</accession>
<dbReference type="AlphaFoldDB" id="A0A1F7YF86"/>
<sequence>MNDFSKYTDYKTVLSVNALIFCDGKVLLLKRADDKKVDPGFYSGIGGKVEPHESFIMRYLEK</sequence>
<dbReference type="EMBL" id="MGGL01000017">
    <property type="protein sequence ID" value="OGM26004.1"/>
    <property type="molecule type" value="Genomic_DNA"/>
</dbReference>
<gene>
    <name evidence="1" type="ORF">A2628_00460</name>
</gene>
<evidence type="ECO:0000313" key="1">
    <source>
        <dbReference type="EMBL" id="OGM26004.1"/>
    </source>
</evidence>
<evidence type="ECO:0008006" key="3">
    <source>
        <dbReference type="Google" id="ProtNLM"/>
    </source>
</evidence>
<comment type="caution">
    <text evidence="1">The sequence shown here is derived from an EMBL/GenBank/DDBJ whole genome shotgun (WGS) entry which is preliminary data.</text>
</comment>
<dbReference type="InterPro" id="IPR015797">
    <property type="entry name" value="NUDIX_hydrolase-like_dom_sf"/>
</dbReference>
<name>A0A1F7YF86_9BACT</name>
<dbReference type="SUPFAM" id="SSF55811">
    <property type="entry name" value="Nudix"/>
    <property type="match status" value="1"/>
</dbReference>
<evidence type="ECO:0000313" key="2">
    <source>
        <dbReference type="Proteomes" id="UP000179221"/>
    </source>
</evidence>